<evidence type="ECO:0000313" key="4">
    <source>
        <dbReference type="EMBL" id="MBC6490788.1"/>
    </source>
</evidence>
<evidence type="ECO:0000259" key="3">
    <source>
        <dbReference type="Pfam" id="PF13439"/>
    </source>
</evidence>
<dbReference type="Pfam" id="PF00535">
    <property type="entry name" value="Glycos_transf_2"/>
    <property type="match status" value="1"/>
</dbReference>
<gene>
    <name evidence="4" type="ORF">BC349_07070</name>
</gene>
<evidence type="ECO:0000313" key="5">
    <source>
        <dbReference type="Proteomes" id="UP000765802"/>
    </source>
</evidence>
<sequence>MKQPGKKYWLLSSEYPPVTGGGISTYCQQTASMLEEAGFSVTIFLPNRNAGYCDITFEDSGRRIIQFNPQLYPESNYLGYETVTSYAIAKTISDRVVEEGAPYIIESQEYNGLAYFLLLFRYLKYDNFKSLRILITIHAPSFICLRYNHHPYYRLPYFWLQEMEKFCLQAADLLIAPSTHVQLEILQSYPELTNKIHLVRNPYTPATKPVESVVRKMKQWAFYGKAAPLKGIFELLALTKKIWTEIPEFSLTIIGGLDYYYYPEGDLMGNIIRRMYRPQIENGQLRLAGNINHDSISKHLAEFEAVVIPSRFDNLPYAALELMADGKIILAARSGGHAELIEHGENGFLFDLAKPESFYAAFGEISNLQKSDRIRISQKARDTIETATASQTILKQKTDLIDSIGVKEKTGFPFIRPVLQHAGNYQNKACLHENARCSVIVPYFNMGKYLEECISSIIGNGSRVGEILIVDDGSFEEISILKLNEIKSRFPIVRIIRQENCGLAVARNTGALHAKESVLAFLDPDDMIMPDYYNKAIKILEQYRNVHFVSCWAKYFGTVKGYWPSFNPEPPLALIHNMMNTSCMVVKKECYLAAGQNDPAMIFGMEDYDSMLGMLERGFRGVVIPEALFLYRVRNNSMSRHFNREKKQYLYQLIANKHKQLFNQYGSEVSNLLNANGPGYQYDNPTIPVPETQLLNKLLSNSFTQKLKSNPLARKLLVPIYRRIK</sequence>
<dbReference type="InterPro" id="IPR001173">
    <property type="entry name" value="Glyco_trans_2-like"/>
</dbReference>
<proteinExistence type="predicted"/>
<accession>A0ABR7M6X1</accession>
<dbReference type="CDD" id="cd00761">
    <property type="entry name" value="Glyco_tranf_GTA_type"/>
    <property type="match status" value="1"/>
</dbReference>
<evidence type="ECO:0008006" key="6">
    <source>
        <dbReference type="Google" id="ProtNLM"/>
    </source>
</evidence>
<dbReference type="InterPro" id="IPR050834">
    <property type="entry name" value="Glycosyltransf_2"/>
</dbReference>
<feature type="domain" description="Glycosyltransferase subfamily 4-like N-terminal" evidence="3">
    <location>
        <begin position="21"/>
        <end position="202"/>
    </location>
</feature>
<dbReference type="Pfam" id="PF00534">
    <property type="entry name" value="Glycos_transf_1"/>
    <property type="match status" value="1"/>
</dbReference>
<name>A0ABR7M6X1_9BACT</name>
<evidence type="ECO:0000259" key="2">
    <source>
        <dbReference type="Pfam" id="PF00535"/>
    </source>
</evidence>
<organism evidence="4 5">
    <name type="scientific">Flavihumibacter stibioxidans</name>
    <dbReference type="NCBI Taxonomy" id="1834163"/>
    <lineage>
        <taxon>Bacteria</taxon>
        <taxon>Pseudomonadati</taxon>
        <taxon>Bacteroidota</taxon>
        <taxon>Chitinophagia</taxon>
        <taxon>Chitinophagales</taxon>
        <taxon>Chitinophagaceae</taxon>
        <taxon>Flavihumibacter</taxon>
    </lineage>
</organism>
<dbReference type="PANTHER" id="PTHR43685:SF2">
    <property type="entry name" value="GLYCOSYLTRANSFERASE 2-LIKE DOMAIN-CONTAINING PROTEIN"/>
    <property type="match status" value="1"/>
</dbReference>
<dbReference type="InterPro" id="IPR028098">
    <property type="entry name" value="Glyco_trans_4-like_N"/>
</dbReference>
<dbReference type="CDD" id="cd03801">
    <property type="entry name" value="GT4_PimA-like"/>
    <property type="match status" value="1"/>
</dbReference>
<protein>
    <recommendedName>
        <fullName evidence="6">Glycosyltransferase</fullName>
    </recommendedName>
</protein>
<feature type="domain" description="Glycosyl transferase family 1" evidence="1">
    <location>
        <begin position="218"/>
        <end position="381"/>
    </location>
</feature>
<dbReference type="InterPro" id="IPR001296">
    <property type="entry name" value="Glyco_trans_1"/>
</dbReference>
<dbReference type="InterPro" id="IPR029044">
    <property type="entry name" value="Nucleotide-diphossugar_trans"/>
</dbReference>
<dbReference type="Proteomes" id="UP000765802">
    <property type="component" value="Unassembled WGS sequence"/>
</dbReference>
<evidence type="ECO:0000259" key="1">
    <source>
        <dbReference type="Pfam" id="PF00534"/>
    </source>
</evidence>
<dbReference type="PANTHER" id="PTHR43685">
    <property type="entry name" value="GLYCOSYLTRANSFERASE"/>
    <property type="match status" value="1"/>
</dbReference>
<comment type="caution">
    <text evidence="4">The sequence shown here is derived from an EMBL/GenBank/DDBJ whole genome shotgun (WGS) entry which is preliminary data.</text>
</comment>
<dbReference type="Gene3D" id="3.40.50.2000">
    <property type="entry name" value="Glycogen Phosphorylase B"/>
    <property type="match status" value="2"/>
</dbReference>
<feature type="domain" description="Glycosyltransferase 2-like" evidence="2">
    <location>
        <begin position="438"/>
        <end position="568"/>
    </location>
</feature>
<dbReference type="SUPFAM" id="SSF53756">
    <property type="entry name" value="UDP-Glycosyltransferase/glycogen phosphorylase"/>
    <property type="match status" value="1"/>
</dbReference>
<dbReference type="EMBL" id="MBUA01000012">
    <property type="protein sequence ID" value="MBC6490788.1"/>
    <property type="molecule type" value="Genomic_DNA"/>
</dbReference>
<dbReference type="Pfam" id="PF13439">
    <property type="entry name" value="Glyco_transf_4"/>
    <property type="match status" value="1"/>
</dbReference>
<reference evidence="4 5" key="1">
    <citation type="submission" date="2016-07" db="EMBL/GenBank/DDBJ databases">
        <title>Genome analysis of Flavihumibacter stibioxidans YS-17.</title>
        <authorList>
            <person name="Shi K."/>
            <person name="Han Y."/>
            <person name="Wang G."/>
        </authorList>
    </citation>
    <scope>NUCLEOTIDE SEQUENCE [LARGE SCALE GENOMIC DNA]</scope>
    <source>
        <strain evidence="4 5">YS-17</strain>
    </source>
</reference>
<keyword evidence="5" id="KW-1185">Reference proteome</keyword>
<dbReference type="SUPFAM" id="SSF53448">
    <property type="entry name" value="Nucleotide-diphospho-sugar transferases"/>
    <property type="match status" value="1"/>
</dbReference>
<dbReference type="Gene3D" id="3.90.550.10">
    <property type="entry name" value="Spore Coat Polysaccharide Biosynthesis Protein SpsA, Chain A"/>
    <property type="match status" value="1"/>
</dbReference>
<dbReference type="RefSeq" id="WP_187256142.1">
    <property type="nucleotide sequence ID" value="NZ_JBHULF010000014.1"/>
</dbReference>